<dbReference type="Proteomes" id="UP001310386">
    <property type="component" value="Unassembled WGS sequence"/>
</dbReference>
<name>A0ABU5ZC57_9BACL</name>
<organism evidence="2 3">
    <name type="scientific">Ferviditalea candida</name>
    <dbReference type="NCBI Taxonomy" id="3108399"/>
    <lineage>
        <taxon>Bacteria</taxon>
        <taxon>Bacillati</taxon>
        <taxon>Bacillota</taxon>
        <taxon>Bacilli</taxon>
        <taxon>Bacillales</taxon>
        <taxon>Paenibacillaceae</taxon>
        <taxon>Ferviditalea</taxon>
    </lineage>
</organism>
<feature type="region of interest" description="Disordered" evidence="1">
    <location>
        <begin position="190"/>
        <end position="240"/>
    </location>
</feature>
<dbReference type="InterPro" id="IPR020139">
    <property type="entry name" value="DUF2642"/>
</dbReference>
<keyword evidence="3" id="KW-1185">Reference proteome</keyword>
<evidence type="ECO:0000313" key="2">
    <source>
        <dbReference type="EMBL" id="MEB3100073.1"/>
    </source>
</evidence>
<protein>
    <submittedName>
        <fullName evidence="2">DUF2642 domain-containing protein</fullName>
    </submittedName>
</protein>
<comment type="caution">
    <text evidence="2">The sequence shown here is derived from an EMBL/GenBank/DDBJ whole genome shotgun (WGS) entry which is preliminary data.</text>
</comment>
<dbReference type="Pfam" id="PF10842">
    <property type="entry name" value="DUF2642"/>
    <property type="match status" value="1"/>
</dbReference>
<proteinExistence type="predicted"/>
<dbReference type="EMBL" id="JAYJLD010000001">
    <property type="protein sequence ID" value="MEB3100073.1"/>
    <property type="molecule type" value="Genomic_DNA"/>
</dbReference>
<gene>
    <name evidence="2" type="ORF">VF724_00125</name>
</gene>
<feature type="region of interest" description="Disordered" evidence="1">
    <location>
        <begin position="20"/>
        <end position="51"/>
    </location>
</feature>
<dbReference type="RefSeq" id="WP_371752188.1">
    <property type="nucleotide sequence ID" value="NZ_JAYJLD010000001.1"/>
</dbReference>
<sequence>MAQIPFSNALNALNAGGFSNPSNSTSGSRSQGSNTVGSRSRGSTSTGSTFLEFGASDSSGLLSFSGKEVRINRGGPDSITGRLVKVQNDHIVVQVKGTEEIMYINTSHIKSITSSGNTSGSYKSMPPYVSAPDFTSLLGMFTHKFVQINKDGPEKVEGFVVNVSNQYLYLVSNRETLKIAVFHIKSIKETDSQKSSGGKSSDNTSGGKSSGQKSSNGKNANSKSGGKGSNKSRNKNTRNK</sequence>
<evidence type="ECO:0000313" key="3">
    <source>
        <dbReference type="Proteomes" id="UP001310386"/>
    </source>
</evidence>
<evidence type="ECO:0000256" key="1">
    <source>
        <dbReference type="SAM" id="MobiDB-lite"/>
    </source>
</evidence>
<feature type="compositionally biased region" description="Basic residues" evidence="1">
    <location>
        <begin position="230"/>
        <end position="240"/>
    </location>
</feature>
<feature type="compositionally biased region" description="Low complexity" evidence="1">
    <location>
        <begin position="193"/>
        <end position="224"/>
    </location>
</feature>
<accession>A0ABU5ZC57</accession>
<feature type="compositionally biased region" description="Low complexity" evidence="1">
    <location>
        <begin position="20"/>
        <end position="49"/>
    </location>
</feature>
<reference evidence="2" key="1">
    <citation type="submission" date="2023-12" db="EMBL/GenBank/DDBJ databases">
        <title>Fervidustalea candida gen. nov., sp. nov., a novel member of the family Paenibacillaceae isolated from a geothermal area.</title>
        <authorList>
            <person name="Li W.-J."/>
            <person name="Jiao J.-Y."/>
            <person name="Chen Y."/>
        </authorList>
    </citation>
    <scope>NUCLEOTIDE SEQUENCE</scope>
    <source>
        <strain evidence="2">SYSU GA230002</strain>
    </source>
</reference>